<name>A0A133NBJ1_9FUSO</name>
<dbReference type="PATRIC" id="fig|134605.3.peg.1216"/>
<comment type="pathway">
    <text evidence="1">Cofactor biosynthesis; adenosylcobalamin biosynthesis.</text>
</comment>
<dbReference type="PANTHER" id="PTHR36925:SF1">
    <property type="entry name" value="COBALT-PRECORRIN-6A REDUCTASE"/>
    <property type="match status" value="1"/>
</dbReference>
<keyword evidence="5" id="KW-1185">Reference proteome</keyword>
<dbReference type="UniPathway" id="UPA00148"/>
<evidence type="ECO:0000313" key="5">
    <source>
        <dbReference type="Proteomes" id="UP000070617"/>
    </source>
</evidence>
<protein>
    <submittedName>
        <fullName evidence="4">Precorrin-6A reductase</fullName>
    </submittedName>
</protein>
<dbReference type="GO" id="GO:0009236">
    <property type="term" value="P:cobalamin biosynthetic process"/>
    <property type="evidence" value="ECO:0007669"/>
    <property type="project" value="UniProtKB-UniPathway"/>
</dbReference>
<dbReference type="EMBL" id="LRPX01000062">
    <property type="protein sequence ID" value="KXA13664.1"/>
    <property type="molecule type" value="Genomic_DNA"/>
</dbReference>
<dbReference type="Proteomes" id="UP000070617">
    <property type="component" value="Unassembled WGS sequence"/>
</dbReference>
<gene>
    <name evidence="4" type="ORF">HMPREF3206_01230</name>
</gene>
<sequence length="251" mass="29127">MIWVIGGTKDSRDFLEEYTKYDSNVIVSTATEYGGKLLENLKVKISTQKMNQEEMLQFLTDYHIQKIVDISHPYAYEVSKNAMLAAEMQGISYYRFERKEIELCAKKYSKFKNLKDLLHYVESLEGNILVTLGSNNVPSFQNLKNLSKIYFRILPKWDMVKRCEEHGILPKNIIAMQGPFTENMNIAMLEQLQVQYLITKQAGDTGGEREKISACDKKGIEVIYLEKEKLEYKNCYFELNTLIEALKIPSK</sequence>
<accession>A0A133NBJ1</accession>
<dbReference type="PANTHER" id="PTHR36925">
    <property type="entry name" value="COBALT-PRECORRIN-6A REDUCTASE"/>
    <property type="match status" value="1"/>
</dbReference>
<dbReference type="GO" id="GO:0016994">
    <property type="term" value="F:precorrin-6A reductase activity"/>
    <property type="evidence" value="ECO:0007669"/>
    <property type="project" value="InterPro"/>
</dbReference>
<proteinExistence type="predicted"/>
<evidence type="ECO:0000256" key="2">
    <source>
        <dbReference type="ARBA" id="ARBA00022573"/>
    </source>
</evidence>
<comment type="caution">
    <text evidence="4">The sequence shown here is derived from an EMBL/GenBank/DDBJ whole genome shotgun (WGS) entry which is preliminary data.</text>
</comment>
<keyword evidence="3" id="KW-0560">Oxidoreductase</keyword>
<evidence type="ECO:0000256" key="3">
    <source>
        <dbReference type="ARBA" id="ARBA00023002"/>
    </source>
</evidence>
<dbReference type="InterPro" id="IPR003723">
    <property type="entry name" value="Precorrin-6x_reduct"/>
</dbReference>
<evidence type="ECO:0000256" key="1">
    <source>
        <dbReference type="ARBA" id="ARBA00004953"/>
    </source>
</evidence>
<dbReference type="STRING" id="134605.HMPREF3206_01230"/>
<dbReference type="PROSITE" id="PS51014">
    <property type="entry name" value="COBK_CBIJ"/>
    <property type="match status" value="1"/>
</dbReference>
<organism evidence="4 5">
    <name type="scientific">Fusobacterium equinum</name>
    <dbReference type="NCBI Taxonomy" id="134605"/>
    <lineage>
        <taxon>Bacteria</taxon>
        <taxon>Fusobacteriati</taxon>
        <taxon>Fusobacteriota</taxon>
        <taxon>Fusobacteriia</taxon>
        <taxon>Fusobacteriales</taxon>
        <taxon>Fusobacteriaceae</taxon>
        <taxon>Fusobacterium</taxon>
    </lineage>
</organism>
<dbReference type="NCBIfam" id="TIGR00715">
    <property type="entry name" value="precor6x_red"/>
    <property type="match status" value="1"/>
</dbReference>
<keyword evidence="2" id="KW-0169">Cobalamin biosynthesis</keyword>
<reference evidence="5" key="1">
    <citation type="submission" date="2016-01" db="EMBL/GenBank/DDBJ databases">
        <authorList>
            <person name="Mitreva M."/>
            <person name="Pepin K.H."/>
            <person name="Mihindukulasuriya K.A."/>
            <person name="Fulton R."/>
            <person name="Fronick C."/>
            <person name="O'Laughlin M."/>
            <person name="Miner T."/>
            <person name="Herter B."/>
            <person name="Rosa B.A."/>
            <person name="Cordes M."/>
            <person name="Tomlinson C."/>
            <person name="Wollam A."/>
            <person name="Palsikar V.B."/>
            <person name="Mardis E.R."/>
            <person name="Wilson R.K."/>
        </authorList>
    </citation>
    <scope>NUCLEOTIDE SEQUENCE [LARGE SCALE GENOMIC DNA]</scope>
    <source>
        <strain evidence="5">CMW8396</strain>
    </source>
</reference>
<dbReference type="Pfam" id="PF02571">
    <property type="entry name" value="CbiJ"/>
    <property type="match status" value="1"/>
</dbReference>
<dbReference type="AlphaFoldDB" id="A0A133NBJ1"/>
<evidence type="ECO:0000313" key="4">
    <source>
        <dbReference type="EMBL" id="KXA13664.1"/>
    </source>
</evidence>
<dbReference type="RefSeq" id="WP_060793732.1">
    <property type="nucleotide sequence ID" value="NZ_KQ956554.1"/>
</dbReference>